<name>A0A225WJL4_9STRA</name>
<keyword evidence="1" id="KW-0175">Coiled coil</keyword>
<keyword evidence="4" id="KW-1185">Reference proteome</keyword>
<evidence type="ECO:0000256" key="1">
    <source>
        <dbReference type="SAM" id="Coils"/>
    </source>
</evidence>
<evidence type="ECO:0000313" key="4">
    <source>
        <dbReference type="Proteomes" id="UP000198211"/>
    </source>
</evidence>
<comment type="caution">
    <text evidence="3">The sequence shown here is derived from an EMBL/GenBank/DDBJ whole genome shotgun (WGS) entry which is preliminary data.</text>
</comment>
<feature type="region of interest" description="Disordered" evidence="2">
    <location>
        <begin position="1"/>
        <end position="45"/>
    </location>
</feature>
<dbReference type="OrthoDB" id="129434at2759"/>
<feature type="compositionally biased region" description="Pro residues" evidence="2">
    <location>
        <begin position="9"/>
        <end position="19"/>
    </location>
</feature>
<dbReference type="Proteomes" id="UP000198211">
    <property type="component" value="Unassembled WGS sequence"/>
</dbReference>
<feature type="coiled-coil region" evidence="1">
    <location>
        <begin position="136"/>
        <end position="184"/>
    </location>
</feature>
<organism evidence="3 4">
    <name type="scientific">Phytophthora megakarya</name>
    <dbReference type="NCBI Taxonomy" id="4795"/>
    <lineage>
        <taxon>Eukaryota</taxon>
        <taxon>Sar</taxon>
        <taxon>Stramenopiles</taxon>
        <taxon>Oomycota</taxon>
        <taxon>Peronosporomycetes</taxon>
        <taxon>Peronosporales</taxon>
        <taxon>Peronosporaceae</taxon>
        <taxon>Phytophthora</taxon>
    </lineage>
</organism>
<dbReference type="AlphaFoldDB" id="A0A225WJL4"/>
<gene>
    <name evidence="3" type="ORF">PHMEG_0008755</name>
</gene>
<evidence type="ECO:0000313" key="3">
    <source>
        <dbReference type="EMBL" id="OWZ17319.1"/>
    </source>
</evidence>
<feature type="region of interest" description="Disordered" evidence="2">
    <location>
        <begin position="195"/>
        <end position="256"/>
    </location>
</feature>
<sequence>MSKSGSDPGSPPISTPPDSPLSTGSHRSRQSNISRRSRSHASDQSRRLVALEIELRQGNLARYRLIQDRDILDLQVRQLRSDIRDMEAFQHGQREEITHLEVEISNLAHDADEDPDGLRTQVLQLRTERNDFERHAISARQDLHHAEADRDRLRQEAAQAGEEIRILQEQVRGLEREADDARSESATVLASYTRISTSLAHPQPDNDGKSPSSGDGSETHPSPHGSPGGSPGGGSPGGSPGGGSPLQLNPPLFPPEVSVPSHSTVRVFTAAEIPPWDPAIVGSVPIIAMIQATLTKRLPIPPGFMYPARTPFVRLWLVLRRNRPTPLTFDHNLHRRANAPLWRIAVSYAGPEEDHLIAYWESAHYLEITKAMLASDPDLFVYHQDRRQRRIRVGDRWRKLLGACLPMMRSQWADIDLLLDPYFLHLPMPQDRARWFPGSVSRATNLAQPTANLPESTDLITAQFECDQADPWHNHFGNPGTAHPSLQIPRLANKFNPPAAH</sequence>
<dbReference type="EMBL" id="NBNE01000774">
    <property type="protein sequence ID" value="OWZ17319.1"/>
    <property type="molecule type" value="Genomic_DNA"/>
</dbReference>
<accession>A0A225WJL4</accession>
<proteinExistence type="predicted"/>
<evidence type="ECO:0000256" key="2">
    <source>
        <dbReference type="SAM" id="MobiDB-lite"/>
    </source>
</evidence>
<reference evidence="4" key="1">
    <citation type="submission" date="2017-03" db="EMBL/GenBank/DDBJ databases">
        <title>Phytopthora megakarya and P. palmivora, two closely related causual agents of cacao black pod achieved similar genome size and gene model numbers by different mechanisms.</title>
        <authorList>
            <person name="Ali S."/>
            <person name="Shao J."/>
            <person name="Larry D.J."/>
            <person name="Kronmiller B."/>
            <person name="Shen D."/>
            <person name="Strem M.D."/>
            <person name="Melnick R.L."/>
            <person name="Guiltinan M.J."/>
            <person name="Tyler B.M."/>
            <person name="Meinhardt L.W."/>
            <person name="Bailey B.A."/>
        </authorList>
    </citation>
    <scope>NUCLEOTIDE SEQUENCE [LARGE SCALE GENOMIC DNA]</scope>
    <source>
        <strain evidence="4">zdho120</strain>
    </source>
</reference>
<feature type="compositionally biased region" description="Gly residues" evidence="2">
    <location>
        <begin position="226"/>
        <end position="244"/>
    </location>
</feature>
<protein>
    <submittedName>
        <fullName evidence="3">Uncharacterized protein</fullName>
    </submittedName>
</protein>